<gene>
    <name evidence="2" type="ORF">Tco025E_09870</name>
</gene>
<protein>
    <submittedName>
        <fullName evidence="2">Uncharacterized protein</fullName>
    </submittedName>
</protein>
<accession>A0A422MRP7</accession>
<feature type="non-terminal residue" evidence="2">
    <location>
        <position position="1"/>
    </location>
</feature>
<organism evidence="2 3">
    <name type="scientific">Trypanosoma conorhini</name>
    <dbReference type="NCBI Taxonomy" id="83891"/>
    <lineage>
        <taxon>Eukaryota</taxon>
        <taxon>Discoba</taxon>
        <taxon>Euglenozoa</taxon>
        <taxon>Kinetoplastea</taxon>
        <taxon>Metakinetoplastina</taxon>
        <taxon>Trypanosomatida</taxon>
        <taxon>Trypanosomatidae</taxon>
        <taxon>Trypanosoma</taxon>
    </lineage>
</organism>
<feature type="region of interest" description="Disordered" evidence="1">
    <location>
        <begin position="104"/>
        <end position="149"/>
    </location>
</feature>
<evidence type="ECO:0000256" key="1">
    <source>
        <dbReference type="SAM" id="MobiDB-lite"/>
    </source>
</evidence>
<dbReference type="AlphaFoldDB" id="A0A422MRP7"/>
<name>A0A422MRP7_9TRYP</name>
<keyword evidence="3" id="KW-1185">Reference proteome</keyword>
<dbReference type="Proteomes" id="UP000284403">
    <property type="component" value="Unassembled WGS sequence"/>
</dbReference>
<evidence type="ECO:0000313" key="2">
    <source>
        <dbReference type="EMBL" id="RNE95896.1"/>
    </source>
</evidence>
<reference evidence="2 3" key="1">
    <citation type="journal article" date="2018" name="BMC Genomics">
        <title>Genomic comparison of Trypanosoma conorhini and Trypanosoma rangeli to Trypanosoma cruzi strains of high and low virulence.</title>
        <authorList>
            <person name="Bradwell K.R."/>
            <person name="Koparde V.N."/>
            <person name="Matveyev A.V."/>
            <person name="Serrano M.G."/>
            <person name="Alves J.M."/>
            <person name="Parikh H."/>
            <person name="Huang B."/>
            <person name="Lee V."/>
            <person name="Espinosa-Alvarez O."/>
            <person name="Ortiz P.A."/>
            <person name="Costa-Martins A.G."/>
            <person name="Teixeira M.M."/>
            <person name="Buck G.A."/>
        </authorList>
    </citation>
    <scope>NUCLEOTIDE SEQUENCE [LARGE SCALE GENOMIC DNA]</scope>
    <source>
        <strain evidence="2 3">025E</strain>
    </source>
</reference>
<evidence type="ECO:0000313" key="3">
    <source>
        <dbReference type="Proteomes" id="UP000284403"/>
    </source>
</evidence>
<feature type="compositionally biased region" description="Basic residues" evidence="1">
    <location>
        <begin position="115"/>
        <end position="127"/>
    </location>
</feature>
<dbReference type="EMBL" id="MKKU01001352">
    <property type="protein sequence ID" value="RNE95896.1"/>
    <property type="molecule type" value="Genomic_DNA"/>
</dbReference>
<dbReference type="RefSeq" id="XP_029223190.1">
    <property type="nucleotide sequence ID" value="XM_029376673.1"/>
</dbReference>
<proteinExistence type="predicted"/>
<comment type="caution">
    <text evidence="2">The sequence shown here is derived from an EMBL/GenBank/DDBJ whole genome shotgun (WGS) entry which is preliminary data.</text>
</comment>
<dbReference type="GeneID" id="40323481"/>
<sequence>GLVDSPACLFGCLQRHRGVKCGAPNAAALLRVSAERTRASRRTGGLRVGPTAGTVAAAAARARALLICCGDRRRMHAGRSGHVLVFLPRTLVCCVARHAAAVLAPRTRRSPQPPPRRKRRGPRHAPPVRRAASPRAPSPAPSRGGGGTWLLNRRSGLLVRAPDCRLHRPPHAWPALPPTAAPELIAAIAVFFPPHLSSHTHTTDVHAMRL</sequence>